<dbReference type="InterPro" id="IPR050237">
    <property type="entry name" value="ATP-dep_AMP-bd_enzyme"/>
</dbReference>
<dbReference type="InterPro" id="IPR025110">
    <property type="entry name" value="AMP-bd_C"/>
</dbReference>
<dbReference type="Proteomes" id="UP000293519">
    <property type="component" value="Unassembled WGS sequence"/>
</dbReference>
<dbReference type="InterPro" id="IPR042099">
    <property type="entry name" value="ANL_N_sf"/>
</dbReference>
<reference evidence="3 4" key="1">
    <citation type="journal article" date="2015" name="Stand. Genomic Sci.">
        <title>Genomic Encyclopedia of Bacterial and Archaeal Type Strains, Phase III: the genomes of soil and plant-associated and newly described type strains.</title>
        <authorList>
            <person name="Whitman W.B."/>
            <person name="Woyke T."/>
            <person name="Klenk H.P."/>
            <person name="Zhou Y."/>
            <person name="Lilburn T.G."/>
            <person name="Beck B.J."/>
            <person name="De Vos P."/>
            <person name="Vandamme P."/>
            <person name="Eisen J.A."/>
            <person name="Garrity G."/>
            <person name="Hugenholtz P."/>
            <person name="Kyrpides N.C."/>
        </authorList>
    </citation>
    <scope>NUCLEOTIDE SEQUENCE [LARGE SCALE GENOMIC DNA]</scope>
    <source>
        <strain evidence="3 4">CV2</strain>
    </source>
</reference>
<sequence>MTRPLAVVDSADPIACLEALREALGGDGPAVLFRGGGVNPVHTAPLDVEKRIALVVETSGTTGRPKRVALSADAVLASAAASTGALGEPGQWMLALPVHYIAGSNVLARSLASGVDPVTIAPGRMGAADVLAAIGRFTEKHRYTALVPAQLSRLLDEADENAELADALAGFDRILVGGQATPAALIDRARAHGWAITRTYGSSETCGGVVYDGRPIGQTEVRIVDGRVELGGPTLAEYYLGDPERTADAFVEREGARWYRTDDAGELVDGVLRVTGRIDDVIVSGGVKVRLAAVERVVREQPGLADAVVVAGHHAEWGEVPVVVTTARPDRDALRRFVGESLGPEARPDRVVVVDALPMLASGKPDRLAAARLAAGASAASGTSPAS</sequence>
<dbReference type="PANTHER" id="PTHR43767:SF1">
    <property type="entry name" value="NONRIBOSOMAL PEPTIDE SYNTHASE PES1 (EUROFUNG)-RELATED"/>
    <property type="match status" value="1"/>
</dbReference>
<dbReference type="RefSeq" id="WP_130485941.1">
    <property type="nucleotide sequence ID" value="NZ_SGWW01000004.1"/>
</dbReference>
<name>A0A4V2EW90_9MICO</name>
<dbReference type="Pfam" id="PF13193">
    <property type="entry name" value="AMP-binding_C"/>
    <property type="match status" value="1"/>
</dbReference>
<accession>A0A4V2EW90</accession>
<dbReference type="GO" id="GO:0016878">
    <property type="term" value="F:acid-thiol ligase activity"/>
    <property type="evidence" value="ECO:0007669"/>
    <property type="project" value="UniProtKB-ARBA"/>
</dbReference>
<protein>
    <submittedName>
        <fullName evidence="3">O-succinylbenzoic acid--CoA ligase</fullName>
    </submittedName>
</protein>
<keyword evidence="4" id="KW-1185">Reference proteome</keyword>
<dbReference type="InterPro" id="IPR045851">
    <property type="entry name" value="AMP-bd_C_sf"/>
</dbReference>
<comment type="caution">
    <text evidence="3">The sequence shown here is derived from an EMBL/GenBank/DDBJ whole genome shotgun (WGS) entry which is preliminary data.</text>
</comment>
<dbReference type="Gene3D" id="3.40.50.12780">
    <property type="entry name" value="N-terminal domain of ligase-like"/>
    <property type="match status" value="1"/>
</dbReference>
<gene>
    <name evidence="3" type="ORF">EV141_2149</name>
</gene>
<organism evidence="3 4">
    <name type="scientific">Microcella putealis</name>
    <dbReference type="NCBI Taxonomy" id="337005"/>
    <lineage>
        <taxon>Bacteria</taxon>
        <taxon>Bacillati</taxon>
        <taxon>Actinomycetota</taxon>
        <taxon>Actinomycetes</taxon>
        <taxon>Micrococcales</taxon>
        <taxon>Microbacteriaceae</taxon>
        <taxon>Microcella</taxon>
    </lineage>
</organism>
<dbReference type="InterPro" id="IPR000873">
    <property type="entry name" value="AMP-dep_synth/lig_dom"/>
</dbReference>
<dbReference type="EMBL" id="SGWW01000004">
    <property type="protein sequence ID" value="RZS55160.1"/>
    <property type="molecule type" value="Genomic_DNA"/>
</dbReference>
<proteinExistence type="predicted"/>
<evidence type="ECO:0000259" key="1">
    <source>
        <dbReference type="Pfam" id="PF00501"/>
    </source>
</evidence>
<evidence type="ECO:0000259" key="2">
    <source>
        <dbReference type="Pfam" id="PF13193"/>
    </source>
</evidence>
<feature type="domain" description="AMP-binding enzyme C-terminal" evidence="2">
    <location>
        <begin position="294"/>
        <end position="364"/>
    </location>
</feature>
<feature type="domain" description="AMP-dependent synthetase/ligase" evidence="1">
    <location>
        <begin position="48"/>
        <end position="225"/>
    </location>
</feature>
<dbReference type="AlphaFoldDB" id="A0A4V2EW90"/>
<keyword evidence="3" id="KW-0436">Ligase</keyword>
<evidence type="ECO:0000313" key="4">
    <source>
        <dbReference type="Proteomes" id="UP000293519"/>
    </source>
</evidence>
<evidence type="ECO:0000313" key="3">
    <source>
        <dbReference type="EMBL" id="RZS55160.1"/>
    </source>
</evidence>
<dbReference type="Gene3D" id="3.30.300.30">
    <property type="match status" value="1"/>
</dbReference>
<dbReference type="PANTHER" id="PTHR43767">
    <property type="entry name" value="LONG-CHAIN-FATTY-ACID--COA LIGASE"/>
    <property type="match status" value="1"/>
</dbReference>
<dbReference type="Pfam" id="PF00501">
    <property type="entry name" value="AMP-binding"/>
    <property type="match status" value="1"/>
</dbReference>
<dbReference type="SUPFAM" id="SSF56801">
    <property type="entry name" value="Acetyl-CoA synthetase-like"/>
    <property type="match status" value="1"/>
</dbReference>
<dbReference type="OrthoDB" id="9803968at2"/>